<name>A0A9E7C283_9ACTN</name>
<keyword evidence="3" id="KW-1185">Reference proteome</keyword>
<feature type="region of interest" description="Disordered" evidence="1">
    <location>
        <begin position="44"/>
        <end position="76"/>
    </location>
</feature>
<dbReference type="EMBL" id="CP087164">
    <property type="protein sequence ID" value="UGS38176.1"/>
    <property type="molecule type" value="Genomic_DNA"/>
</dbReference>
<proteinExistence type="predicted"/>
<gene>
    <name evidence="2" type="ORF">DSM104329_04599</name>
</gene>
<evidence type="ECO:0000313" key="2">
    <source>
        <dbReference type="EMBL" id="UGS38176.1"/>
    </source>
</evidence>
<evidence type="ECO:0000256" key="1">
    <source>
        <dbReference type="SAM" id="MobiDB-lite"/>
    </source>
</evidence>
<dbReference type="KEGG" id="sbae:DSM104329_04599"/>
<sequence>MSGDDRQTRYAAFDSTATNLVPADTNGEPDAFVWTRPAGPAGLELSAPGGTLQRASVSSAGAQADGASTRPALDGSMRRAPHCVAFQSTASNLAPDDVDPVSDVFVRDLRSGRTRLISRGIAPPAEDASIDGACRRVAFVADGAIYSARVAGGMPERVAAGADPHFARDGTAIVWVRGASVLIRRAGRVARVGPGADPTVSDDDGHRWAVSFDTSARLTRRDRNRGRDVYMRVLGPRGGPSRTDLISATRRGGRSLGGHSFNGGITAFAATRGIVVFVNERATSVLYFRNNNSGNIHPLAHAPASSPISGAVTSARANFVAFMSTAGFVGDTAGLPAVFFKHLIHGEHAA</sequence>
<reference evidence="2" key="1">
    <citation type="journal article" date="2022" name="Int. J. Syst. Evol. Microbiol.">
        <title>Pseudomonas aegrilactucae sp. nov. and Pseudomonas morbosilactucae sp. nov., pathogens causing bacterial rot of lettuce in Japan.</title>
        <authorList>
            <person name="Sawada H."/>
            <person name="Fujikawa T."/>
            <person name="Satou M."/>
        </authorList>
    </citation>
    <scope>NUCLEOTIDE SEQUENCE</scope>
    <source>
        <strain evidence="2">0166_1</strain>
    </source>
</reference>
<dbReference type="SUPFAM" id="SSF82171">
    <property type="entry name" value="DPP6 N-terminal domain-like"/>
    <property type="match status" value="1"/>
</dbReference>
<evidence type="ECO:0000313" key="3">
    <source>
        <dbReference type="Proteomes" id="UP001162834"/>
    </source>
</evidence>
<dbReference type="AlphaFoldDB" id="A0A9E7C283"/>
<accession>A0A9E7C283</accession>
<organism evidence="2 3">
    <name type="scientific">Capillimicrobium parvum</name>
    <dbReference type="NCBI Taxonomy" id="2884022"/>
    <lineage>
        <taxon>Bacteria</taxon>
        <taxon>Bacillati</taxon>
        <taxon>Actinomycetota</taxon>
        <taxon>Thermoleophilia</taxon>
        <taxon>Solirubrobacterales</taxon>
        <taxon>Capillimicrobiaceae</taxon>
        <taxon>Capillimicrobium</taxon>
    </lineage>
</organism>
<dbReference type="Proteomes" id="UP001162834">
    <property type="component" value="Chromosome"/>
</dbReference>
<protein>
    <submittedName>
        <fullName evidence="2">Uncharacterized protein</fullName>
    </submittedName>
</protein>